<dbReference type="Proteomes" id="UP000005267">
    <property type="component" value="Chromosome"/>
</dbReference>
<keyword evidence="2" id="KW-1185">Reference proteome</keyword>
<dbReference type="EMBL" id="CP003555">
    <property type="protein sequence ID" value="AFK60961.1"/>
    <property type="molecule type" value="Genomic_DNA"/>
</dbReference>
<protein>
    <submittedName>
        <fullName evidence="1">Quinate dehydrogenase</fullName>
    </submittedName>
</protein>
<sequence length="30" mass="3321">MINAGGARQSPDRGDYIIAYALPDDVRKEQ</sequence>
<organism evidence="1 2">
    <name type="scientific">Advenella kashmirensis (strain DSM 17095 / LMG 22695 / WT001)</name>
    <name type="common">Tetrathiobacter kashmirensis</name>
    <dbReference type="NCBI Taxonomy" id="1036672"/>
    <lineage>
        <taxon>Bacteria</taxon>
        <taxon>Pseudomonadati</taxon>
        <taxon>Pseudomonadota</taxon>
        <taxon>Betaproteobacteria</taxon>
        <taxon>Burkholderiales</taxon>
        <taxon>Alcaligenaceae</taxon>
    </lineage>
</organism>
<dbReference type="KEGG" id="aka:TKWG_01465"/>
<dbReference type="HOGENOM" id="CLU_3401768_0_0_4"/>
<accession>I3U7H3</accession>
<evidence type="ECO:0000313" key="1">
    <source>
        <dbReference type="EMBL" id="AFK60961.1"/>
    </source>
</evidence>
<dbReference type="AlphaFoldDB" id="I3U7H3"/>
<evidence type="ECO:0000313" key="2">
    <source>
        <dbReference type="Proteomes" id="UP000005267"/>
    </source>
</evidence>
<dbReference type="STRING" id="1036672.TKWG_01465"/>
<proteinExistence type="predicted"/>
<name>I3U7H3_ADVKW</name>
<reference evidence="2" key="2">
    <citation type="journal article" date="2013" name="PLoS ONE">
        <title>Genome implosion elicits host-confinement in Alcaligenaceae: evidence from the comparative genomics of Tetrathiobacter kashmirensis, a pathogen in the making.</title>
        <authorList>
            <person name="Ghosh W."/>
            <person name="Alam M."/>
            <person name="Roy C."/>
            <person name="Pyne P."/>
            <person name="George A."/>
            <person name="Chakraborty R."/>
            <person name="Majumder S."/>
            <person name="Agarwal A."/>
            <person name="Chakraborty S."/>
            <person name="Majumdar S."/>
            <person name="Gupta S.K."/>
        </authorList>
    </citation>
    <scope>NUCLEOTIDE SEQUENCE [LARGE SCALE GENOMIC DNA]</scope>
    <source>
        <strain evidence="2">WT001</strain>
    </source>
</reference>
<gene>
    <name evidence="1" type="ordered locus">TKWG_01465</name>
</gene>
<reference evidence="1 2" key="1">
    <citation type="journal article" date="2011" name="J. Bacteriol.">
        <title>Whole-genome shotgun sequencing of the sulfur-oxidizing chemoautotroph Tetrathiobacter kashmirensis.</title>
        <authorList>
            <person name="Ghosh W."/>
            <person name="George A."/>
            <person name="Agarwal A."/>
            <person name="Raj P."/>
            <person name="Alam M."/>
            <person name="Pyne P."/>
            <person name="Das Gupta S.K."/>
        </authorList>
    </citation>
    <scope>NUCLEOTIDE SEQUENCE [LARGE SCALE GENOMIC DNA]</scope>
    <source>
        <strain evidence="1 2">WT001</strain>
    </source>
</reference>